<evidence type="ECO:0000256" key="3">
    <source>
        <dbReference type="ARBA" id="ARBA00022840"/>
    </source>
</evidence>
<dbReference type="WBParaSite" id="ECPE_0001226301-mRNA-1">
    <property type="protein sequence ID" value="ECPE_0001226301-mRNA-1"/>
    <property type="gene ID" value="ECPE_0001226301"/>
</dbReference>
<keyword evidence="6" id="KW-1185">Reference proteome</keyword>
<evidence type="ECO:0000256" key="2">
    <source>
        <dbReference type="ARBA" id="ARBA00022741"/>
    </source>
</evidence>
<evidence type="ECO:0000313" key="7">
    <source>
        <dbReference type="WBParaSite" id="ECPE_0001226301-mRNA-1"/>
    </source>
</evidence>
<dbReference type="InterPro" id="IPR050629">
    <property type="entry name" value="STE20/SPS1-PAK"/>
</dbReference>
<dbReference type="PROSITE" id="PS50011">
    <property type="entry name" value="PROTEIN_KINASE_DOM"/>
    <property type="match status" value="1"/>
</dbReference>
<gene>
    <name evidence="5" type="ORF">ECPE_LOCUS12227</name>
</gene>
<accession>A0A183AZ42</accession>
<evidence type="ECO:0000256" key="1">
    <source>
        <dbReference type="ARBA" id="ARBA00008874"/>
    </source>
</evidence>
<dbReference type="SMART" id="SM00220">
    <property type="entry name" value="S_TKc"/>
    <property type="match status" value="1"/>
</dbReference>
<keyword evidence="3" id="KW-0067">ATP-binding</keyword>
<dbReference type="OrthoDB" id="840771at2759"/>
<name>A0A183AZ42_9TREM</name>
<comment type="similarity">
    <text evidence="1">Belongs to the protein kinase superfamily. STE Ser/Thr protein kinase family. STE20 subfamily.</text>
</comment>
<feature type="domain" description="Protein kinase" evidence="4">
    <location>
        <begin position="11"/>
        <end position="320"/>
    </location>
</feature>
<proteinExistence type="inferred from homology"/>
<dbReference type="GO" id="GO:0004674">
    <property type="term" value="F:protein serine/threonine kinase activity"/>
    <property type="evidence" value="ECO:0007669"/>
    <property type="project" value="TreeGrafter"/>
</dbReference>
<dbReference type="Pfam" id="PF00069">
    <property type="entry name" value="Pkinase"/>
    <property type="match status" value="1"/>
</dbReference>
<sequence>MICDEAFMSSALDVPIKGDQTYPVSTPAVEHQYDEDQNKWLRMVNLELCDRADLSSLMSNINFLQKLASVRLYCGATDYEPKEIDACLCLPTKIELIGTRIIFSYQLSPFGSVYDLLHQHSRPLDETSIAILFSRAVYCLAQLHSRGVLHRNLSTKHLLVNEARKEDSSNELAIQLCGLGSLTQFPLSCNILRNDLPPIHVSWRGWKLWYDKSMGSVSHPTAWYSPEMIGQDFVGYSWPSDIHSLGWILYELCTKNEPYVGLSPIQVVLEKLTNDKAPEIADDLEAKGYSNELIRVFQACVCRNPGKRPTANQLLHTPWVQRGWRTPLKRSLFI</sequence>
<dbReference type="Proteomes" id="UP000272942">
    <property type="component" value="Unassembled WGS sequence"/>
</dbReference>
<organism evidence="7">
    <name type="scientific">Echinostoma caproni</name>
    <dbReference type="NCBI Taxonomy" id="27848"/>
    <lineage>
        <taxon>Eukaryota</taxon>
        <taxon>Metazoa</taxon>
        <taxon>Spiralia</taxon>
        <taxon>Lophotrochozoa</taxon>
        <taxon>Platyhelminthes</taxon>
        <taxon>Trematoda</taxon>
        <taxon>Digenea</taxon>
        <taxon>Plagiorchiida</taxon>
        <taxon>Echinostomata</taxon>
        <taxon>Echinostomatoidea</taxon>
        <taxon>Echinostomatidae</taxon>
        <taxon>Echinostoma</taxon>
    </lineage>
</organism>
<dbReference type="GO" id="GO:0005737">
    <property type="term" value="C:cytoplasm"/>
    <property type="evidence" value="ECO:0007669"/>
    <property type="project" value="TreeGrafter"/>
</dbReference>
<keyword evidence="2" id="KW-0547">Nucleotide-binding</keyword>
<evidence type="ECO:0000259" key="4">
    <source>
        <dbReference type="PROSITE" id="PS50011"/>
    </source>
</evidence>
<dbReference type="SUPFAM" id="SSF56112">
    <property type="entry name" value="Protein kinase-like (PK-like)"/>
    <property type="match status" value="1"/>
</dbReference>
<dbReference type="GO" id="GO:0005524">
    <property type="term" value="F:ATP binding"/>
    <property type="evidence" value="ECO:0007669"/>
    <property type="project" value="UniProtKB-KW"/>
</dbReference>
<dbReference type="InterPro" id="IPR011009">
    <property type="entry name" value="Kinase-like_dom_sf"/>
</dbReference>
<dbReference type="Gene3D" id="1.10.510.10">
    <property type="entry name" value="Transferase(Phosphotransferase) domain 1"/>
    <property type="match status" value="1"/>
</dbReference>
<protein>
    <submittedName>
        <fullName evidence="7">Protein kinase domain-containing protein</fullName>
    </submittedName>
</protein>
<dbReference type="PANTHER" id="PTHR48012">
    <property type="entry name" value="STERILE20-LIKE KINASE, ISOFORM B-RELATED"/>
    <property type="match status" value="1"/>
</dbReference>
<reference evidence="7" key="1">
    <citation type="submission" date="2016-06" db="UniProtKB">
        <authorList>
            <consortium name="WormBaseParasite"/>
        </authorList>
    </citation>
    <scope>IDENTIFICATION</scope>
</reference>
<evidence type="ECO:0000313" key="5">
    <source>
        <dbReference type="EMBL" id="VDP89492.1"/>
    </source>
</evidence>
<dbReference type="EMBL" id="UZAN01052436">
    <property type="protein sequence ID" value="VDP89492.1"/>
    <property type="molecule type" value="Genomic_DNA"/>
</dbReference>
<evidence type="ECO:0000313" key="6">
    <source>
        <dbReference type="Proteomes" id="UP000272942"/>
    </source>
</evidence>
<reference evidence="5 6" key="2">
    <citation type="submission" date="2018-11" db="EMBL/GenBank/DDBJ databases">
        <authorList>
            <consortium name="Pathogen Informatics"/>
        </authorList>
    </citation>
    <scope>NUCLEOTIDE SEQUENCE [LARGE SCALE GENOMIC DNA]</scope>
    <source>
        <strain evidence="5 6">Egypt</strain>
    </source>
</reference>
<dbReference type="AlphaFoldDB" id="A0A183AZ42"/>
<dbReference type="InterPro" id="IPR000719">
    <property type="entry name" value="Prot_kinase_dom"/>
</dbReference>